<dbReference type="Pfam" id="PF07885">
    <property type="entry name" value="Ion_trans_2"/>
    <property type="match status" value="1"/>
</dbReference>
<feature type="transmembrane region" description="Helical" evidence="1">
    <location>
        <begin position="127"/>
        <end position="150"/>
    </location>
</feature>
<gene>
    <name evidence="3" type="ORF">Pa4123_28400</name>
</gene>
<accession>A0ABQ5QTG3</accession>
<feature type="transmembrane region" description="Helical" evidence="1">
    <location>
        <begin position="5"/>
        <end position="22"/>
    </location>
</feature>
<dbReference type="InterPro" id="IPR013099">
    <property type="entry name" value="K_chnl_dom"/>
</dbReference>
<reference evidence="3" key="1">
    <citation type="submission" date="2022-12" db="EMBL/GenBank/DDBJ databases">
        <title>New Phytohabitans aurantiacus sp. RD004123 nov., an actinomycete isolated from soil.</title>
        <authorList>
            <person name="Triningsih D.W."/>
            <person name="Harunari E."/>
            <person name="Igarashi Y."/>
        </authorList>
    </citation>
    <scope>NUCLEOTIDE SEQUENCE</scope>
    <source>
        <strain evidence="3">RD004123</strain>
    </source>
</reference>
<comment type="caution">
    <text evidence="3">The sequence shown here is derived from an EMBL/GenBank/DDBJ whole genome shotgun (WGS) entry which is preliminary data.</text>
</comment>
<dbReference type="RefSeq" id="WP_281895579.1">
    <property type="nucleotide sequence ID" value="NZ_BSDI01000011.1"/>
</dbReference>
<dbReference type="Proteomes" id="UP001144280">
    <property type="component" value="Unassembled WGS sequence"/>
</dbReference>
<organism evidence="3 4">
    <name type="scientific">Phytohabitans aurantiacus</name>
    <dbReference type="NCBI Taxonomy" id="3016789"/>
    <lineage>
        <taxon>Bacteria</taxon>
        <taxon>Bacillati</taxon>
        <taxon>Actinomycetota</taxon>
        <taxon>Actinomycetes</taxon>
        <taxon>Micromonosporales</taxon>
        <taxon>Micromonosporaceae</taxon>
    </lineage>
</organism>
<protein>
    <recommendedName>
        <fullName evidence="2">Potassium channel domain-containing protein</fullName>
    </recommendedName>
</protein>
<keyword evidence="1" id="KW-1133">Transmembrane helix</keyword>
<dbReference type="Gene3D" id="1.10.287.70">
    <property type="match status" value="1"/>
</dbReference>
<evidence type="ECO:0000256" key="1">
    <source>
        <dbReference type="SAM" id="Phobius"/>
    </source>
</evidence>
<keyword evidence="1" id="KW-0472">Membrane</keyword>
<evidence type="ECO:0000313" key="4">
    <source>
        <dbReference type="Proteomes" id="UP001144280"/>
    </source>
</evidence>
<keyword evidence="4" id="KW-1185">Reference proteome</keyword>
<feature type="domain" description="Potassium channel" evidence="2">
    <location>
        <begin position="77"/>
        <end position="154"/>
    </location>
</feature>
<name>A0ABQ5QTG3_9ACTN</name>
<dbReference type="SUPFAM" id="SSF81324">
    <property type="entry name" value="Voltage-gated potassium channels"/>
    <property type="match status" value="1"/>
</dbReference>
<feature type="transmembrane region" description="Helical" evidence="1">
    <location>
        <begin position="65"/>
        <end position="84"/>
    </location>
</feature>
<evidence type="ECO:0000259" key="2">
    <source>
        <dbReference type="Pfam" id="PF07885"/>
    </source>
</evidence>
<dbReference type="EMBL" id="BSDI01000011">
    <property type="protein sequence ID" value="GLH97565.1"/>
    <property type="molecule type" value="Genomic_DNA"/>
</dbReference>
<feature type="transmembrane region" description="Helical" evidence="1">
    <location>
        <begin position="34"/>
        <end position="53"/>
    </location>
</feature>
<keyword evidence="1" id="KW-0812">Transmembrane</keyword>
<evidence type="ECO:0000313" key="3">
    <source>
        <dbReference type="EMBL" id="GLH97565.1"/>
    </source>
</evidence>
<sequence length="161" mass="16727">MRAALGRPLLTGALIVGLYYLVPVEPGVSTTVMVVRALATVVVGVLITWLIVHQARQSIRHPGEGSLAGLLTAIVGGVAFFALADYITAISASGQFVGLTTKTDALYFALATLTTVGYGDIHAEGQIARGVVAAQLVFNVVIIATGASVLTRELSSRARHN</sequence>
<proteinExistence type="predicted"/>